<dbReference type="InterPro" id="IPR003593">
    <property type="entry name" value="AAA+_ATPase"/>
</dbReference>
<dbReference type="Proteomes" id="UP000478483">
    <property type="component" value="Unassembled WGS sequence"/>
</dbReference>
<dbReference type="InterPro" id="IPR051396">
    <property type="entry name" value="Bact_Antivir_Def_Nuclease"/>
</dbReference>
<name>A0A6L6L546_9FIRM</name>
<dbReference type="GO" id="GO:0016887">
    <property type="term" value="F:ATP hydrolysis activity"/>
    <property type="evidence" value="ECO:0007669"/>
    <property type="project" value="InterPro"/>
</dbReference>
<dbReference type="SMART" id="SM00382">
    <property type="entry name" value="AAA"/>
    <property type="match status" value="1"/>
</dbReference>
<sequence length="393" mass="45570">MKHLIITGKNGSGKTSLLDALARYIYLITRPDYFNEQTIECENLYPADVGFGKNNLYKIEQRSKDEKGTSKRLLVYEKEISLQKTGVVIQFNELAENTSSLFSQGKFVTAYYKADRIFKAQIPQHVEKVTLKKDYSIEETPRQDFVKYLLDLKMTQALAVTGGKKEKAEQIAAWFKNFDDLLKRIFDDDSVELVFDEETFQFTIHMNDRDSFDFNTLSSGYAAVLDIVVDLIIRMESQSDRKFDFSVAGIVLIDEIETHLHLELQRKILDLLTSIFPNIQFILSTHSPFIINSVDNAVIYDLEKNLLVENGLSDVPYAGIVEGYFNSNEMSMLLQKKFNRYKELVNKEKLTDEDYDEISELEMYLNEIPDYLALNITTEYQRLKEVLRSREDI</sequence>
<dbReference type="Pfam" id="PF13304">
    <property type="entry name" value="AAA_21"/>
    <property type="match status" value="1"/>
</dbReference>
<protein>
    <submittedName>
        <fullName evidence="2">AAA family ATPase</fullName>
    </submittedName>
</protein>
<dbReference type="SUPFAM" id="SSF52540">
    <property type="entry name" value="P-loop containing nucleoside triphosphate hydrolases"/>
    <property type="match status" value="1"/>
</dbReference>
<gene>
    <name evidence="2" type="ORF">GMD50_08435</name>
</gene>
<evidence type="ECO:0000259" key="1">
    <source>
        <dbReference type="SMART" id="SM00382"/>
    </source>
</evidence>
<dbReference type="GO" id="GO:0005524">
    <property type="term" value="F:ATP binding"/>
    <property type="evidence" value="ECO:0007669"/>
    <property type="project" value="InterPro"/>
</dbReference>
<evidence type="ECO:0000313" key="3">
    <source>
        <dbReference type="Proteomes" id="UP000478483"/>
    </source>
</evidence>
<dbReference type="AlphaFoldDB" id="A0A6L6L546"/>
<proteinExistence type="predicted"/>
<dbReference type="PANTHER" id="PTHR43581">
    <property type="entry name" value="ATP/GTP PHOSPHATASE"/>
    <property type="match status" value="1"/>
</dbReference>
<dbReference type="Gene3D" id="3.40.50.300">
    <property type="entry name" value="P-loop containing nucleotide triphosphate hydrolases"/>
    <property type="match status" value="1"/>
</dbReference>
<comment type="caution">
    <text evidence="2">The sequence shown here is derived from an EMBL/GenBank/DDBJ whole genome shotgun (WGS) entry which is preliminary data.</text>
</comment>
<organism evidence="2 3">
    <name type="scientific">Roseburia intestinalis</name>
    <dbReference type="NCBI Taxonomy" id="166486"/>
    <lineage>
        <taxon>Bacteria</taxon>
        <taxon>Bacillati</taxon>
        <taxon>Bacillota</taxon>
        <taxon>Clostridia</taxon>
        <taxon>Lachnospirales</taxon>
        <taxon>Lachnospiraceae</taxon>
        <taxon>Roseburia</taxon>
    </lineage>
</organism>
<reference evidence="2 3" key="1">
    <citation type="journal article" date="2019" name="Nat. Med.">
        <title>A library of human gut bacterial isolates paired with longitudinal multiomics data enables mechanistic microbiome research.</title>
        <authorList>
            <person name="Poyet M."/>
            <person name="Groussin M."/>
            <person name="Gibbons S.M."/>
            <person name="Avila-Pacheco J."/>
            <person name="Jiang X."/>
            <person name="Kearney S.M."/>
            <person name="Perrotta A.R."/>
            <person name="Berdy B."/>
            <person name="Zhao S."/>
            <person name="Lieberman T.D."/>
            <person name="Swanson P.K."/>
            <person name="Smith M."/>
            <person name="Roesemann S."/>
            <person name="Alexander J.E."/>
            <person name="Rich S.A."/>
            <person name="Livny J."/>
            <person name="Vlamakis H."/>
            <person name="Clish C."/>
            <person name="Bullock K."/>
            <person name="Deik A."/>
            <person name="Scott J."/>
            <person name="Pierce K.A."/>
            <person name="Xavier R.J."/>
            <person name="Alm E.J."/>
        </authorList>
    </citation>
    <scope>NUCLEOTIDE SEQUENCE [LARGE SCALE GENOMIC DNA]</scope>
    <source>
        <strain evidence="2 3">BIOML-A1</strain>
    </source>
</reference>
<dbReference type="InterPro" id="IPR027417">
    <property type="entry name" value="P-loop_NTPase"/>
</dbReference>
<accession>A0A6L6L546</accession>
<feature type="domain" description="AAA+ ATPase" evidence="1">
    <location>
        <begin position="1"/>
        <end position="312"/>
    </location>
</feature>
<dbReference type="EMBL" id="WNAJ01000008">
    <property type="protein sequence ID" value="MTR85086.1"/>
    <property type="molecule type" value="Genomic_DNA"/>
</dbReference>
<evidence type="ECO:0000313" key="2">
    <source>
        <dbReference type="EMBL" id="MTR85086.1"/>
    </source>
</evidence>
<dbReference type="PANTHER" id="PTHR43581:SF4">
    <property type="entry name" value="ATP_GTP PHOSPHATASE"/>
    <property type="match status" value="1"/>
</dbReference>
<dbReference type="CDD" id="cd00267">
    <property type="entry name" value="ABC_ATPase"/>
    <property type="match status" value="1"/>
</dbReference>
<dbReference type="InterPro" id="IPR003959">
    <property type="entry name" value="ATPase_AAA_core"/>
</dbReference>